<dbReference type="PANTHER" id="PTHR35175:SF2">
    <property type="entry name" value="DUF1289 DOMAIN-CONTAINING PROTEIN"/>
    <property type="match status" value="1"/>
</dbReference>
<organism evidence="1 2">
    <name type="scientific">Denitrificimonas caeni</name>
    <dbReference type="NCBI Taxonomy" id="521720"/>
    <lineage>
        <taxon>Bacteria</taxon>
        <taxon>Pseudomonadati</taxon>
        <taxon>Pseudomonadota</taxon>
        <taxon>Gammaproteobacteria</taxon>
        <taxon>Pseudomonadales</taxon>
        <taxon>Pseudomonadaceae</taxon>
        <taxon>Denitrificimonas</taxon>
    </lineage>
</organism>
<accession>A0AAE9VWR3</accession>
<dbReference type="RefSeq" id="WP_269819117.1">
    <property type="nucleotide sequence ID" value="NZ_CP114976.1"/>
</dbReference>
<dbReference type="KEGG" id="dce:O6P33_05005"/>
<protein>
    <submittedName>
        <fullName evidence="1">DUF1289 domain-containing protein</fullName>
    </submittedName>
</protein>
<name>A0AAE9VWR3_9GAMM</name>
<reference evidence="1 2" key="1">
    <citation type="submission" date="2022-12" db="EMBL/GenBank/DDBJ databases">
        <title>Coexistence and Characterization of a Novel Tigecycline Resistance gene tet(X) variant and blaNDM-1 in a Pseudomonas caeni Isolate of Chicken Origin.</title>
        <authorList>
            <person name="Lu X."/>
            <person name="Zhang L."/>
            <person name="Li R."/>
            <person name="Wang Z."/>
        </authorList>
    </citation>
    <scope>NUCLEOTIDE SEQUENCE [LARGE SCALE GENOMIC DNA]</scope>
    <source>
        <strain evidence="1 2">CE14</strain>
    </source>
</reference>
<dbReference type="EMBL" id="CP114976">
    <property type="protein sequence ID" value="WBE26191.1"/>
    <property type="molecule type" value="Genomic_DNA"/>
</dbReference>
<keyword evidence="2" id="KW-1185">Reference proteome</keyword>
<dbReference type="PANTHER" id="PTHR35175">
    <property type="entry name" value="DUF1289 DOMAIN-CONTAINING PROTEIN"/>
    <property type="match status" value="1"/>
</dbReference>
<dbReference type="Proteomes" id="UP001212189">
    <property type="component" value="Chromosome"/>
</dbReference>
<gene>
    <name evidence="1" type="ORF">O6P33_05005</name>
</gene>
<sequence length="67" mass="7572">MTTPPKPREKPIKSPCISVCALDINDICMGCQRSGDEISRWGTMDNQQRREVLEQVAQRARQQGLLS</sequence>
<evidence type="ECO:0000313" key="1">
    <source>
        <dbReference type="EMBL" id="WBE26191.1"/>
    </source>
</evidence>
<dbReference type="InterPro" id="IPR010710">
    <property type="entry name" value="DUF1289"/>
</dbReference>
<proteinExistence type="predicted"/>
<evidence type="ECO:0000313" key="2">
    <source>
        <dbReference type="Proteomes" id="UP001212189"/>
    </source>
</evidence>
<dbReference type="Pfam" id="PF06945">
    <property type="entry name" value="DUF1289"/>
    <property type="match status" value="1"/>
</dbReference>
<dbReference type="AlphaFoldDB" id="A0AAE9VWR3"/>